<dbReference type="InterPro" id="IPR047050">
    <property type="entry name" value="NGN"/>
</dbReference>
<keyword evidence="4 5" id="KW-0804">Transcription</keyword>
<dbReference type="GO" id="GO:0006354">
    <property type="term" value="P:DNA-templated transcription elongation"/>
    <property type="evidence" value="ECO:0007669"/>
    <property type="project" value="UniProtKB-UniRule"/>
</dbReference>
<dbReference type="InterPro" id="IPR043425">
    <property type="entry name" value="NusG-like"/>
</dbReference>
<dbReference type="InterPro" id="IPR014722">
    <property type="entry name" value="Rib_uL2_dom2"/>
</dbReference>
<name>A0A955I9L4_9BACT</name>
<dbReference type="EMBL" id="JAGQLJ010000019">
    <property type="protein sequence ID" value="MCA9380831.1"/>
    <property type="molecule type" value="Genomic_DNA"/>
</dbReference>
<dbReference type="GO" id="GO:0006353">
    <property type="term" value="P:DNA-templated transcription termination"/>
    <property type="evidence" value="ECO:0007669"/>
    <property type="project" value="UniProtKB-UniRule"/>
</dbReference>
<dbReference type="GO" id="GO:0005829">
    <property type="term" value="C:cytosol"/>
    <property type="evidence" value="ECO:0007669"/>
    <property type="project" value="TreeGrafter"/>
</dbReference>
<dbReference type="GO" id="GO:0032784">
    <property type="term" value="P:regulation of DNA-templated transcription elongation"/>
    <property type="evidence" value="ECO:0007669"/>
    <property type="project" value="InterPro"/>
</dbReference>
<evidence type="ECO:0000256" key="3">
    <source>
        <dbReference type="ARBA" id="ARBA00023015"/>
    </source>
</evidence>
<dbReference type="InterPro" id="IPR006645">
    <property type="entry name" value="NGN-like_dom"/>
</dbReference>
<proteinExistence type="inferred from homology"/>
<keyword evidence="3 5" id="KW-0805">Transcription regulation</keyword>
<dbReference type="NCBIfam" id="TIGR00922">
    <property type="entry name" value="nusG"/>
    <property type="match status" value="1"/>
</dbReference>
<dbReference type="InterPro" id="IPR008991">
    <property type="entry name" value="Translation_prot_SH3-like_sf"/>
</dbReference>
<dbReference type="CDD" id="cd09891">
    <property type="entry name" value="NGN_Bact_1"/>
    <property type="match status" value="1"/>
</dbReference>
<evidence type="ECO:0000256" key="8">
    <source>
        <dbReference type="SAM" id="MobiDB-lite"/>
    </source>
</evidence>
<dbReference type="InterPro" id="IPR001062">
    <property type="entry name" value="Transcrpt_antiterm_NusG"/>
</dbReference>
<protein>
    <recommendedName>
        <fullName evidence="5 6">Transcription termination/antitermination protein NusG</fullName>
    </recommendedName>
</protein>
<comment type="function">
    <text evidence="5 7">Participates in transcription elongation, termination and antitermination.</text>
</comment>
<dbReference type="InterPro" id="IPR036735">
    <property type="entry name" value="NGN_dom_sf"/>
</dbReference>
<feature type="domain" description="NusG-like N-terminal" evidence="9">
    <location>
        <begin position="22"/>
        <end position="133"/>
    </location>
</feature>
<organism evidence="11 12">
    <name type="scientific">Candidatus Dojkabacteria bacterium</name>
    <dbReference type="NCBI Taxonomy" id="2099670"/>
    <lineage>
        <taxon>Bacteria</taxon>
        <taxon>Candidatus Dojkabacteria</taxon>
    </lineage>
</organism>
<dbReference type="PANTHER" id="PTHR30265:SF2">
    <property type="entry name" value="TRANSCRIPTION TERMINATION_ANTITERMINATION PROTEIN NUSG"/>
    <property type="match status" value="1"/>
</dbReference>
<dbReference type="Pfam" id="PF00467">
    <property type="entry name" value="KOW"/>
    <property type="match status" value="1"/>
</dbReference>
<dbReference type="SUPFAM" id="SSF50104">
    <property type="entry name" value="Translation proteins SH3-like domain"/>
    <property type="match status" value="1"/>
</dbReference>
<dbReference type="InterPro" id="IPR005824">
    <property type="entry name" value="KOW"/>
</dbReference>
<evidence type="ECO:0000256" key="4">
    <source>
        <dbReference type="ARBA" id="ARBA00023163"/>
    </source>
</evidence>
<evidence type="ECO:0000256" key="6">
    <source>
        <dbReference type="NCBIfam" id="TIGR00922"/>
    </source>
</evidence>
<evidence type="ECO:0000259" key="10">
    <source>
        <dbReference type="SMART" id="SM00739"/>
    </source>
</evidence>
<dbReference type="CDD" id="cd06091">
    <property type="entry name" value="KOW_NusG"/>
    <property type="match status" value="1"/>
</dbReference>
<gene>
    <name evidence="5 11" type="primary">nusG</name>
    <name evidence="11" type="ORF">KC678_01060</name>
</gene>
<comment type="caution">
    <text evidence="11">The sequence shown here is derived from an EMBL/GenBank/DDBJ whole genome shotgun (WGS) entry which is preliminary data.</text>
</comment>
<dbReference type="PANTHER" id="PTHR30265">
    <property type="entry name" value="RHO-INTERACTING TRANSCRIPTION TERMINATION FACTOR NUSG"/>
    <property type="match status" value="1"/>
</dbReference>
<feature type="compositionally biased region" description="Basic and acidic residues" evidence="8">
    <location>
        <begin position="11"/>
        <end position="20"/>
    </location>
</feature>
<dbReference type="SMART" id="SM00739">
    <property type="entry name" value="KOW"/>
    <property type="match status" value="1"/>
</dbReference>
<dbReference type="SMART" id="SM00738">
    <property type="entry name" value="NGN"/>
    <property type="match status" value="1"/>
</dbReference>
<accession>A0A955I9L4</accession>
<sequence length="198" mass="22356">MAEDTNTTQEPKAEDNKKSSKDARWYIVKAISGKENSTALLLKQRISATGLDDIIEEVVVPTQDKIVIKKGKKETKNERIFPGYILVHMNPTEEALHLVRNTDGVQGFIGYNQRTRKPTPLKEEEVKGILEFTKVKQVPTYQSQFNVNDTVKVNDGPFKEFIGTVQEVNEAKGQVTVLLSIFGRETPVQLDFLKVTHI</sequence>
<dbReference type="SUPFAM" id="SSF82679">
    <property type="entry name" value="N-utilization substance G protein NusG, N-terminal domain"/>
    <property type="match status" value="1"/>
</dbReference>
<dbReference type="InterPro" id="IPR015869">
    <property type="entry name" value="Transcrpt_antiterm_NusG_bac_CS"/>
</dbReference>
<evidence type="ECO:0000256" key="5">
    <source>
        <dbReference type="HAMAP-Rule" id="MF_00948"/>
    </source>
</evidence>
<feature type="domain" description="KOW" evidence="10">
    <location>
        <begin position="144"/>
        <end position="171"/>
    </location>
</feature>
<dbReference type="HAMAP" id="MF_00948">
    <property type="entry name" value="NusG"/>
    <property type="match status" value="1"/>
</dbReference>
<keyword evidence="2 5" id="KW-0889">Transcription antitermination</keyword>
<feature type="compositionally biased region" description="Polar residues" evidence="8">
    <location>
        <begin position="1"/>
        <end position="10"/>
    </location>
</feature>
<reference evidence="11" key="2">
    <citation type="journal article" date="2021" name="Microbiome">
        <title>Successional dynamics and alternative stable states in a saline activated sludge microbial community over 9 years.</title>
        <authorList>
            <person name="Wang Y."/>
            <person name="Ye J."/>
            <person name="Ju F."/>
            <person name="Liu L."/>
            <person name="Boyd J.A."/>
            <person name="Deng Y."/>
            <person name="Parks D.H."/>
            <person name="Jiang X."/>
            <person name="Yin X."/>
            <person name="Woodcroft B.J."/>
            <person name="Tyson G.W."/>
            <person name="Hugenholtz P."/>
            <person name="Polz M.F."/>
            <person name="Zhang T."/>
        </authorList>
    </citation>
    <scope>NUCLEOTIDE SEQUENCE</scope>
    <source>
        <strain evidence="11">HKST-UBA13</strain>
    </source>
</reference>
<dbReference type="PROSITE" id="PS01014">
    <property type="entry name" value="NUSG"/>
    <property type="match status" value="1"/>
</dbReference>
<reference evidence="11" key="1">
    <citation type="submission" date="2020-04" db="EMBL/GenBank/DDBJ databases">
        <authorList>
            <person name="Zhang T."/>
        </authorList>
    </citation>
    <scope>NUCLEOTIDE SEQUENCE</scope>
    <source>
        <strain evidence="11">HKST-UBA13</strain>
    </source>
</reference>
<dbReference type="Proteomes" id="UP000775877">
    <property type="component" value="Unassembled WGS sequence"/>
</dbReference>
<dbReference type="Gene3D" id="3.30.70.940">
    <property type="entry name" value="NusG, N-terminal domain"/>
    <property type="match status" value="1"/>
</dbReference>
<evidence type="ECO:0000313" key="11">
    <source>
        <dbReference type="EMBL" id="MCA9380831.1"/>
    </source>
</evidence>
<evidence type="ECO:0000256" key="1">
    <source>
        <dbReference type="ARBA" id="ARBA00022472"/>
    </source>
</evidence>
<dbReference type="Gene3D" id="2.30.30.30">
    <property type="match status" value="1"/>
</dbReference>
<dbReference type="Pfam" id="PF02357">
    <property type="entry name" value="NusG"/>
    <property type="match status" value="1"/>
</dbReference>
<evidence type="ECO:0000259" key="9">
    <source>
        <dbReference type="SMART" id="SM00738"/>
    </source>
</evidence>
<dbReference type="AlphaFoldDB" id="A0A955I9L4"/>
<feature type="region of interest" description="Disordered" evidence="8">
    <location>
        <begin position="1"/>
        <end position="20"/>
    </location>
</feature>
<evidence type="ECO:0000313" key="12">
    <source>
        <dbReference type="Proteomes" id="UP000775877"/>
    </source>
</evidence>
<dbReference type="GO" id="GO:0031564">
    <property type="term" value="P:transcription antitermination"/>
    <property type="evidence" value="ECO:0007669"/>
    <property type="project" value="UniProtKB-UniRule"/>
</dbReference>
<keyword evidence="1 5" id="KW-0806">Transcription termination</keyword>
<comment type="similarity">
    <text evidence="5 7">Belongs to the NusG family.</text>
</comment>
<evidence type="ECO:0000256" key="7">
    <source>
        <dbReference type="RuleBase" id="RU000538"/>
    </source>
</evidence>
<evidence type="ECO:0000256" key="2">
    <source>
        <dbReference type="ARBA" id="ARBA00022814"/>
    </source>
</evidence>
<dbReference type="PRINTS" id="PR00338">
    <property type="entry name" value="NUSGTNSCPFCT"/>
</dbReference>